<dbReference type="Proteomes" id="UP000516437">
    <property type="component" value="Chromosome 7"/>
</dbReference>
<evidence type="ECO:0000259" key="7">
    <source>
        <dbReference type="SMART" id="SM00922"/>
    </source>
</evidence>
<name>A0A6A1V3W2_9ROSI</name>
<dbReference type="PANTHER" id="PTHR42916:SF1">
    <property type="entry name" value="PROTEIN PHYLLO, CHLOROPLASTIC"/>
    <property type="match status" value="1"/>
</dbReference>
<organism evidence="8 9">
    <name type="scientific">Morella rubra</name>
    <name type="common">Chinese bayberry</name>
    <dbReference type="NCBI Taxonomy" id="262757"/>
    <lineage>
        <taxon>Eukaryota</taxon>
        <taxon>Viridiplantae</taxon>
        <taxon>Streptophyta</taxon>
        <taxon>Embryophyta</taxon>
        <taxon>Tracheophyta</taxon>
        <taxon>Spermatophyta</taxon>
        <taxon>Magnoliopsida</taxon>
        <taxon>eudicotyledons</taxon>
        <taxon>Gunneridae</taxon>
        <taxon>Pentapetalae</taxon>
        <taxon>rosids</taxon>
        <taxon>fabids</taxon>
        <taxon>Fagales</taxon>
        <taxon>Myricaceae</taxon>
        <taxon>Morella</taxon>
    </lineage>
</organism>
<dbReference type="SUPFAM" id="SSF53474">
    <property type="entry name" value="alpha/beta-Hydrolases"/>
    <property type="match status" value="1"/>
</dbReference>
<keyword evidence="1" id="KW-0808">Transferase</keyword>
<dbReference type="InterPro" id="IPR000073">
    <property type="entry name" value="AB_hydrolase_1"/>
</dbReference>
<dbReference type="Pfam" id="PF02776">
    <property type="entry name" value="TPP_enzyme_N"/>
    <property type="match status" value="1"/>
</dbReference>
<dbReference type="SMART" id="SM00922">
    <property type="entry name" value="MR_MLE"/>
    <property type="match status" value="1"/>
</dbReference>
<dbReference type="Pfam" id="PF13378">
    <property type="entry name" value="MR_MLE_C"/>
    <property type="match status" value="1"/>
</dbReference>
<dbReference type="InterPro" id="IPR029065">
    <property type="entry name" value="Enolase_C-like"/>
</dbReference>
<gene>
    <name evidence="8" type="ORF">CJ030_MR7G015976</name>
</gene>
<comment type="caution">
    <text evidence="8">The sequence shown here is derived from an EMBL/GenBank/DDBJ whole genome shotgun (WGS) entry which is preliminary data.</text>
</comment>
<dbReference type="InterPro" id="IPR029017">
    <property type="entry name" value="Enolase-like_N"/>
</dbReference>
<dbReference type="Gene3D" id="3.40.50.1220">
    <property type="entry name" value="TPP-binding domain"/>
    <property type="match status" value="1"/>
</dbReference>
<dbReference type="Gene3D" id="3.40.50.1820">
    <property type="entry name" value="alpha/beta hydrolase"/>
    <property type="match status" value="1"/>
</dbReference>
<evidence type="ECO:0000256" key="4">
    <source>
        <dbReference type="ARBA" id="ARBA00023052"/>
    </source>
</evidence>
<keyword evidence="2" id="KW-0479">Metal-binding</keyword>
<dbReference type="HAMAP" id="MF_01659">
    <property type="entry name" value="MenD"/>
    <property type="match status" value="1"/>
</dbReference>
<evidence type="ECO:0000256" key="5">
    <source>
        <dbReference type="ARBA" id="ARBA00023211"/>
    </source>
</evidence>
<dbReference type="InterPro" id="IPR029061">
    <property type="entry name" value="THDP-binding"/>
</dbReference>
<evidence type="ECO:0000256" key="2">
    <source>
        <dbReference type="ARBA" id="ARBA00022723"/>
    </source>
</evidence>
<dbReference type="GO" id="GO:0009234">
    <property type="term" value="P:menaquinone biosynthetic process"/>
    <property type="evidence" value="ECO:0007669"/>
    <property type="project" value="InterPro"/>
</dbReference>
<evidence type="ECO:0000256" key="1">
    <source>
        <dbReference type="ARBA" id="ARBA00022679"/>
    </source>
</evidence>
<dbReference type="GO" id="GO:0016829">
    <property type="term" value="F:lyase activity"/>
    <property type="evidence" value="ECO:0007669"/>
    <property type="project" value="UniProtKB-KW"/>
</dbReference>
<dbReference type="GO" id="GO:0046872">
    <property type="term" value="F:metal ion binding"/>
    <property type="evidence" value="ECO:0007669"/>
    <property type="project" value="UniProtKB-KW"/>
</dbReference>
<evidence type="ECO:0000256" key="6">
    <source>
        <dbReference type="ARBA" id="ARBA00023239"/>
    </source>
</evidence>
<dbReference type="CDD" id="cd07037">
    <property type="entry name" value="TPP_PYR_MenD"/>
    <property type="match status" value="1"/>
</dbReference>
<dbReference type="GO" id="GO:0070204">
    <property type="term" value="F:2-succinyl-5-enolpyruvyl-6-hydroxy-3-cyclohexene-1-carboxylic-acid synthase activity"/>
    <property type="evidence" value="ECO:0007669"/>
    <property type="project" value="InterPro"/>
</dbReference>
<keyword evidence="5" id="KW-0464">Manganese</keyword>
<evidence type="ECO:0000313" key="8">
    <source>
        <dbReference type="EMBL" id="KAB1206557.1"/>
    </source>
</evidence>
<dbReference type="GO" id="GO:0030976">
    <property type="term" value="F:thiamine pyrophosphate binding"/>
    <property type="evidence" value="ECO:0007669"/>
    <property type="project" value="InterPro"/>
</dbReference>
<dbReference type="Pfam" id="PF00561">
    <property type="entry name" value="Abhydrolase_1"/>
    <property type="match status" value="1"/>
</dbReference>
<proteinExistence type="inferred from homology"/>
<dbReference type="InterPro" id="IPR032264">
    <property type="entry name" value="MenD_middle"/>
</dbReference>
<keyword evidence="4" id="KW-0786">Thiamine pyrophosphate</keyword>
<dbReference type="NCBIfam" id="TIGR00173">
    <property type="entry name" value="menD"/>
    <property type="match status" value="1"/>
</dbReference>
<dbReference type="InterPro" id="IPR036849">
    <property type="entry name" value="Enolase-like_C_sf"/>
</dbReference>
<dbReference type="Gene3D" id="3.30.390.10">
    <property type="entry name" value="Enolase-like, N-terminal domain"/>
    <property type="match status" value="1"/>
</dbReference>
<accession>A0A6A1V3W2</accession>
<dbReference type="Pfam" id="PF16582">
    <property type="entry name" value="TPP_enzyme_M_2"/>
    <property type="match status" value="1"/>
</dbReference>
<reference evidence="8 9" key="1">
    <citation type="journal article" date="2019" name="Plant Biotechnol. J.">
        <title>The red bayberry genome and genetic basis of sex determination.</title>
        <authorList>
            <person name="Jia H.M."/>
            <person name="Jia H.J."/>
            <person name="Cai Q.L."/>
            <person name="Wang Y."/>
            <person name="Zhao H.B."/>
            <person name="Yang W.F."/>
            <person name="Wang G.Y."/>
            <person name="Li Y.H."/>
            <person name="Zhan D.L."/>
            <person name="Shen Y.T."/>
            <person name="Niu Q.F."/>
            <person name="Chang L."/>
            <person name="Qiu J."/>
            <person name="Zhao L."/>
            <person name="Xie H.B."/>
            <person name="Fu W.Y."/>
            <person name="Jin J."/>
            <person name="Li X.W."/>
            <person name="Jiao Y."/>
            <person name="Zhou C.C."/>
            <person name="Tu T."/>
            <person name="Chai C.Y."/>
            <person name="Gao J.L."/>
            <person name="Fan L.J."/>
            <person name="van de Weg E."/>
            <person name="Wang J.Y."/>
            <person name="Gao Z.S."/>
        </authorList>
    </citation>
    <scope>NUCLEOTIDE SEQUENCE [LARGE SCALE GENOMIC DNA]</scope>
    <source>
        <tissue evidence="8">Leaves</tissue>
    </source>
</reference>
<feature type="domain" description="Mandelate racemase/muconate lactonizing enzyme C-terminal" evidence="7">
    <location>
        <begin position="852"/>
        <end position="944"/>
    </location>
</feature>
<keyword evidence="9" id="KW-1185">Reference proteome</keyword>
<dbReference type="OrthoDB" id="8119704at2759"/>
<keyword evidence="6" id="KW-0456">Lyase</keyword>
<keyword evidence="3" id="KW-0460">Magnesium</keyword>
<dbReference type="SUPFAM" id="SSF52518">
    <property type="entry name" value="Thiamin diphosphate-binding fold (THDP-binding)"/>
    <property type="match status" value="2"/>
</dbReference>
<dbReference type="PANTHER" id="PTHR42916">
    <property type="entry name" value="2-SUCCINYL-5-ENOLPYRUVYL-6-HYDROXY-3-CYCLOHEXENE-1-CARBOXYLATE SYNTHASE"/>
    <property type="match status" value="1"/>
</dbReference>
<dbReference type="InterPro" id="IPR029058">
    <property type="entry name" value="AB_hydrolase_fold"/>
</dbReference>
<dbReference type="InterPro" id="IPR012001">
    <property type="entry name" value="Thiamin_PyroP_enz_TPP-bd_dom"/>
</dbReference>
<protein>
    <submittedName>
        <fullName evidence="8">Protein PHYLLO, chloroplastic</fullName>
    </submittedName>
</protein>
<dbReference type="CDD" id="cd02009">
    <property type="entry name" value="TPP_SHCHC_synthase"/>
    <property type="match status" value="1"/>
</dbReference>
<dbReference type="InterPro" id="IPR004433">
    <property type="entry name" value="MenaQ_synth_MenD"/>
</dbReference>
<evidence type="ECO:0000256" key="3">
    <source>
        <dbReference type="ARBA" id="ARBA00022842"/>
    </source>
</evidence>
<dbReference type="SUPFAM" id="SSF52467">
    <property type="entry name" value="DHS-like NAD/FAD-binding domain"/>
    <property type="match status" value="1"/>
</dbReference>
<dbReference type="SUPFAM" id="SSF54826">
    <property type="entry name" value="Enolase N-terminal domain-like"/>
    <property type="match status" value="1"/>
</dbReference>
<sequence>MDLLSEGRREVVADIMELKKAPSSCQFCIRLSPTTAVASNMLDHTGEICFSAQDCANINVVWASLIVEECSRLGLTYFCVAPGSRSSPLAVAASTHPLITCISCFDERSLAFHAVGYARGSHSPAVVIASSGTAVSNLLPAVVEASQDFVPLLLLTADRPSELQDAGANQAINQVNHFGSFVRFFFSLPAATDQISARVLLTTLDSAVHWATSSPCGPVHINCPFREPLENSPSKWVPSCLKGLDFWMSTTNPFTKYIQVQRSHAGANIHGEMMEILDVIQKAKNGLLLVGAIHSEDDIWAALLLAKHLLWPTVPDILSGLRLRRLLAFPEHQENFIFVDHLDHALLSDSAMVLLQADVIIQIGSRITSKRISQMLEKCSPCSYIMVDKHPCRHDPSHILTHRIQSTIVEFADCLLKVTSPNKNCKWNSFLRILNMMVAREISFQISTEYSLTEPLVARIISETLPCKSALFIGNSMPIRDLDMYGRNWAKCIHSDAVTMLYSELPCHGIWVAGNRGASGIDGLLSTAVGFAVGCNKRVVCVVGDVSFLHDTNGLAILNQRKSRKPVTVVVINNHGGAIFSLLPIAQRIEPSILEQYFYTSHNVSIHKLCLAHGVKHLLVQTKMELQDALLISRHDDVNCVIEVESSIDANATFHSILKKFANQAANHALSVLSKVSVQDSSLHCDFLCKIHRMEYSLFSRIPLCAPPTLASVDHECTKFYREGYILSIYLEDGSVGLGEVAPFKIQKEYLLDVEQQLRFILHVIKGTKISCFLPLLKGSFSSWIWSNLGIPPSSIFPSVRCGLEMAILNAIAAKNGSSLLNILQPQIDDIDKSERSSKVKICALVDSKGTPSEVAYAATRLVEEGFTAIKLKVARHRNPMHDATVIQEVRKRVGCQIDLRADANQSWTFEEAMQFGSSVKDCHLQYIEVYSAIVECLVSFAICSCERSPMIVKKCCACLLLWNGALNFEPVQDENDIIRFCEESGLPVALDETIDNLQENALEKLAKYAHPGIVAVVIKPSVLGGFENASLVARWAQCQGKMAVVSAAYESGLGLSAYVQFSCYLELQNADICKVMKNKLVPPIAHGLGTYRWLKEDVTTAPLRIDRNPSSGFIEASVADANRVMQKLQINQNIVCRKFTGELVDTYQLTMHAKGFSYLLIVHEVGQRTNDDIVLFLHGFLGTGEDWIPIMKAFSGSARCISIDLPCHGRSKIQKYGAKDATQHPSLSIEVVAEIIYKMVNQITPGKVICVGYSMGARIALHMALRFSDKVKGAVVIAGSPGLKDNAARKVRSARDDSRARSLVSHGLPLFVDTWYNGVLWKSLRGHPHFNKIFTSRLQHDDVPNLAKALAELSIGRQLPLWEELKHCKTPLLLIFGEKDTKFKTIAREMFDELCSGDDSRNEIHEIVEIPKCGHAAHLENPLSIINALKRFLMKLESSSFPTERVL</sequence>
<dbReference type="Pfam" id="PF02775">
    <property type="entry name" value="TPP_enzyme_C"/>
    <property type="match status" value="1"/>
</dbReference>
<dbReference type="InterPro" id="IPR013342">
    <property type="entry name" value="Mandelate_racemase_C"/>
</dbReference>
<dbReference type="SUPFAM" id="SSF51604">
    <property type="entry name" value="Enolase C-terminal domain-like"/>
    <property type="match status" value="1"/>
</dbReference>
<dbReference type="Gene3D" id="3.40.50.970">
    <property type="match status" value="2"/>
</dbReference>
<dbReference type="Gene3D" id="3.20.20.120">
    <property type="entry name" value="Enolase-like C-terminal domain"/>
    <property type="match status" value="2"/>
</dbReference>
<evidence type="ECO:0000313" key="9">
    <source>
        <dbReference type="Proteomes" id="UP000516437"/>
    </source>
</evidence>
<dbReference type="InterPro" id="IPR011766">
    <property type="entry name" value="TPP_enzyme_TPP-bd"/>
</dbReference>
<dbReference type="EMBL" id="RXIC02000025">
    <property type="protein sequence ID" value="KAB1206557.1"/>
    <property type="molecule type" value="Genomic_DNA"/>
</dbReference>
<dbReference type="InterPro" id="IPR029035">
    <property type="entry name" value="DHS-like_NAD/FAD-binding_dom"/>
</dbReference>